<feature type="region of interest" description="Disordered" evidence="1">
    <location>
        <begin position="1"/>
        <end position="32"/>
    </location>
</feature>
<evidence type="ECO:0000313" key="2">
    <source>
        <dbReference type="EMBL" id="KDP36512.1"/>
    </source>
</evidence>
<evidence type="ECO:0000256" key="1">
    <source>
        <dbReference type="SAM" id="MobiDB-lite"/>
    </source>
</evidence>
<accession>A0A067KK53</accession>
<gene>
    <name evidence="2" type="ORF">JCGZ_09338</name>
</gene>
<dbReference type="AlphaFoldDB" id="A0A067KK53"/>
<sequence>MQEENVVPIEKALERQSRKRAREESSHEQSSRRWNVGAFIKAIHGSSASVLDSPVSKDFSELCILDWDFNYFDHIDENVFLDGMNSIFSL</sequence>
<keyword evidence="3" id="KW-1185">Reference proteome</keyword>
<organism evidence="2 3">
    <name type="scientific">Jatropha curcas</name>
    <name type="common">Barbados nut</name>
    <dbReference type="NCBI Taxonomy" id="180498"/>
    <lineage>
        <taxon>Eukaryota</taxon>
        <taxon>Viridiplantae</taxon>
        <taxon>Streptophyta</taxon>
        <taxon>Embryophyta</taxon>
        <taxon>Tracheophyta</taxon>
        <taxon>Spermatophyta</taxon>
        <taxon>Magnoliopsida</taxon>
        <taxon>eudicotyledons</taxon>
        <taxon>Gunneridae</taxon>
        <taxon>Pentapetalae</taxon>
        <taxon>rosids</taxon>
        <taxon>fabids</taxon>
        <taxon>Malpighiales</taxon>
        <taxon>Euphorbiaceae</taxon>
        <taxon>Crotonoideae</taxon>
        <taxon>Jatropheae</taxon>
        <taxon>Jatropha</taxon>
    </lineage>
</organism>
<proteinExistence type="predicted"/>
<feature type="compositionally biased region" description="Basic and acidic residues" evidence="1">
    <location>
        <begin position="11"/>
        <end position="31"/>
    </location>
</feature>
<dbReference type="Proteomes" id="UP000027138">
    <property type="component" value="Unassembled WGS sequence"/>
</dbReference>
<evidence type="ECO:0000313" key="3">
    <source>
        <dbReference type="Proteomes" id="UP000027138"/>
    </source>
</evidence>
<dbReference type="EMBL" id="KK914431">
    <property type="protein sequence ID" value="KDP36512.1"/>
    <property type="molecule type" value="Genomic_DNA"/>
</dbReference>
<reference evidence="2 3" key="1">
    <citation type="journal article" date="2014" name="PLoS ONE">
        <title>Global Analysis of Gene Expression Profiles in Physic Nut (Jatropha curcas L.) Seedlings Exposed to Salt Stress.</title>
        <authorList>
            <person name="Zhang L."/>
            <person name="Zhang C."/>
            <person name="Wu P."/>
            <person name="Chen Y."/>
            <person name="Li M."/>
            <person name="Jiang H."/>
            <person name="Wu G."/>
        </authorList>
    </citation>
    <scope>NUCLEOTIDE SEQUENCE [LARGE SCALE GENOMIC DNA]</scope>
    <source>
        <strain evidence="3">cv. GZQX0401</strain>
        <tissue evidence="2">Young leaves</tissue>
    </source>
</reference>
<name>A0A067KK53_JATCU</name>
<protein>
    <submittedName>
        <fullName evidence="2">Uncharacterized protein</fullName>
    </submittedName>
</protein>